<evidence type="ECO:0000259" key="8">
    <source>
        <dbReference type="PROSITE" id="PS52019"/>
    </source>
</evidence>
<keyword evidence="1" id="KW-0596">Phosphopantetheine</keyword>
<evidence type="ECO:0000256" key="1">
    <source>
        <dbReference type="ARBA" id="ARBA00022450"/>
    </source>
</evidence>
<evidence type="ECO:0000313" key="10">
    <source>
        <dbReference type="Proteomes" id="UP000309128"/>
    </source>
</evidence>
<dbReference type="SMART" id="SM00825">
    <property type="entry name" value="PKS_KS"/>
    <property type="match status" value="1"/>
</dbReference>
<dbReference type="InterPro" id="IPR032821">
    <property type="entry name" value="PKS_assoc"/>
</dbReference>
<keyword evidence="10" id="KW-1185">Reference proteome</keyword>
<keyword evidence="2" id="KW-0597">Phosphoprotein</keyword>
<dbReference type="PROSITE" id="PS00098">
    <property type="entry name" value="THIOLASE_1"/>
    <property type="match status" value="1"/>
</dbReference>
<dbReference type="Pfam" id="PF00109">
    <property type="entry name" value="ketoacyl-synt"/>
    <property type="match status" value="3"/>
</dbReference>
<dbReference type="PROSITE" id="PS52019">
    <property type="entry name" value="PKS_MFAS_DH"/>
    <property type="match status" value="1"/>
</dbReference>
<dbReference type="InterPro" id="IPR050091">
    <property type="entry name" value="PKS_NRPS_Biosynth_Enz"/>
</dbReference>
<dbReference type="InterPro" id="IPR042104">
    <property type="entry name" value="PKS_dehydratase_sf"/>
</dbReference>
<comment type="caution">
    <text evidence="9">The sequence shown here is derived from an EMBL/GenBank/DDBJ whole genome shotgun (WGS) entry which is preliminary data.</text>
</comment>
<dbReference type="Pfam" id="PF02801">
    <property type="entry name" value="Ketoacyl-synt_C"/>
    <property type="match status" value="1"/>
</dbReference>
<dbReference type="InterPro" id="IPR013968">
    <property type="entry name" value="PKS_KR"/>
</dbReference>
<evidence type="ECO:0000256" key="4">
    <source>
        <dbReference type="PROSITE-ProRule" id="PRU01363"/>
    </source>
</evidence>
<sequence>MSVTGLIAQEPVAVVGCGVVAPGANNAEELWTVLNNPEPQHRPPCRFDATPLYSPDPNEEDRTFGVNGGYITTFRPHPLLIAEIERGWWHQSDSEPLWLRHTLLQALDTTTVSANARTGCYVATWLGASSAVEDTVLAATLPRQMAARLATDTTVCAMAEHRLRNILRKRYPYAAPTPRMMLPDMLVRRAIAGLLPESTDWLTVSAACASSLYSIDLGIHALLTGDCDIAFCGAVSGMGRLMAISAAKFDGMSKSGDLRAFDAAADGTLFGEGATMLALKRMDRVRVDGDPVLGYLTGSGLATDGRGKSMAAPNPTGQRRALQRAWEAGGVSGDDIDWMVAHGTGTLAGDQVEIEVLSEVAPATGVVCTSNKSLLGHAAWSAGGLSVIHALLALRHKQIPAQQRFTHPHPALNGSPVRVPTTPVPWPDGAERPRIADVGSLGVGGANAHLLVQDRPTASQSANRHTGTAAETADSPVLVAWSAHLPDAAGTEQIRHWFATGEKHPARSFGSRYPESPIAATRLPGVVTRVIDRTHRMALDVAYRFVTEHGELWENLRERTGVITAQTGPTRTWLDATIRACAPDLEHALPLEGKDRAALHAVLGEIRARQSITDEMLAGSVPTLAAYRVTNRWDLHGASMGIDAGPGSSYAALHMACRYLTRGVLDLALVVCMNEGSSPDVTDFTGHDHTRLAEGAFLLALTRESLARTEGWPVLARITTSTCPDSPNCHTLGDLDSEAGDYLGAQGAVDVLRAVHRGGHHELACPDPGIRITLAPPDPGPPASEPSRKETSRWALTLRRADPAPGRGQESQHHIPHRGVVLVSSATLARELASAVHAADAIMFSTDPDTAPQHATIVPEIPDEVSLAPVLAPLDQLQPRVRVIGSVREHVGRWPQETPTLTRLLELTLLTLKRFGARLSHGDVAALLFDPLTDFQVHPETAQFNGFLRSLSWEIPPEKVFAVVTDAAPAHGLAELAREATALRNCQIVYYRNGLRHIEQYVPLPEPHKRSAQPARTMNDPMVVVAVGGARGITAVALKALARQEHAHLWLLGRTDPAAAPLDILHAAEEDNGALRAKFITAGRRHNPTATVADLNQRFEAHWRAREVNANLERLRALCGDDHVHYRTCDVTDTETLNRVAAEITSTHPHIDLLLHAAFHQHSAHYDHKTLKAFRAVLGTKVNGYRNLKAAFASVPPRRWCNFGSSIVLFGLAGETDYAAGSEFLAAAARYDARLLGVDTTTIGWGLWEEAGSVTAPQDRDRLADTGVKHGVDNDEGAALFLSEIARPHPTEPSPVYTTSDDRTLAQHRNPGMFSPNPNQPLRSGLLGEPVEQRQDHARWQWGPDPEADRYLLEHLVLGRPVLPGACIVAMAVEAAQRLLPHTTVTGLRDIRFKEFVWVDPRQSGPTKYRVVADLIERGKISRVRVSVLSDVTTQSGRVLRANREHASLDVITGPPLPPPHQMPIASLGTRRIADPCCQSGSPIHLTGVFRCCTDNRAGHGYGTSRFQACIAPGESLGRSPVPILLLDALGRSTCFPAPEADQAEIGAVSGIDSIDFFFHGSDADLARAYPEGIQLHGEFGRSIYTATTSNGQVITRITGLVDHPFGSVVAIPLPDDDHHGSKP</sequence>
<organism evidence="9 10">
    <name type="scientific">Nonomuraea turkmeniaca</name>
    <dbReference type="NCBI Taxonomy" id="103838"/>
    <lineage>
        <taxon>Bacteria</taxon>
        <taxon>Bacillati</taxon>
        <taxon>Actinomycetota</taxon>
        <taxon>Actinomycetes</taxon>
        <taxon>Streptosporangiales</taxon>
        <taxon>Streptosporangiaceae</taxon>
        <taxon>Nonomuraea</taxon>
    </lineage>
</organism>
<dbReference type="InterPro" id="IPR036291">
    <property type="entry name" value="NAD(P)-bd_dom_sf"/>
</dbReference>
<dbReference type="Proteomes" id="UP000309128">
    <property type="component" value="Unassembled WGS sequence"/>
</dbReference>
<dbReference type="InterPro" id="IPR014031">
    <property type="entry name" value="Ketoacyl_synth_C"/>
</dbReference>
<name>A0A5S4FZX0_9ACTN</name>
<proteinExistence type="inferred from homology"/>
<dbReference type="Gene3D" id="3.40.50.720">
    <property type="entry name" value="NAD(P)-binding Rossmann-like Domain"/>
    <property type="match status" value="1"/>
</dbReference>
<comment type="similarity">
    <text evidence="5">Belongs to the thiolase-like superfamily. Beta-ketoacyl-ACP synthases family.</text>
</comment>
<feature type="region of interest" description="C-terminal hotdog fold" evidence="4">
    <location>
        <begin position="1462"/>
        <end position="1612"/>
    </location>
</feature>
<dbReference type="InterPro" id="IPR014030">
    <property type="entry name" value="Ketoacyl_synth_N"/>
</dbReference>
<dbReference type="SUPFAM" id="SSF53901">
    <property type="entry name" value="Thiolase-like"/>
    <property type="match status" value="3"/>
</dbReference>
<dbReference type="SUPFAM" id="SSF51735">
    <property type="entry name" value="NAD(P)-binding Rossmann-fold domains"/>
    <property type="match status" value="1"/>
</dbReference>
<dbReference type="Pfam" id="PF16197">
    <property type="entry name" value="KAsynt_C_assoc"/>
    <property type="match status" value="1"/>
</dbReference>
<dbReference type="Pfam" id="PF08659">
    <property type="entry name" value="KR"/>
    <property type="match status" value="1"/>
</dbReference>
<dbReference type="InterPro" id="IPR020841">
    <property type="entry name" value="PKS_Beta-ketoAc_synthase_dom"/>
</dbReference>
<feature type="domain" description="Ketosynthase family 3 (KS3)" evidence="7">
    <location>
        <begin position="9"/>
        <end position="454"/>
    </location>
</feature>
<dbReference type="PANTHER" id="PTHR43775">
    <property type="entry name" value="FATTY ACID SYNTHASE"/>
    <property type="match status" value="1"/>
</dbReference>
<evidence type="ECO:0000256" key="6">
    <source>
        <dbReference type="SAM" id="MobiDB-lite"/>
    </source>
</evidence>
<feature type="domain" description="PKS/mFAS DH" evidence="8">
    <location>
        <begin position="1324"/>
        <end position="1612"/>
    </location>
</feature>
<feature type="active site" description="Proton acceptor; for dehydratase activity" evidence="4">
    <location>
        <position position="1355"/>
    </location>
</feature>
<dbReference type="SMART" id="SM00826">
    <property type="entry name" value="PKS_DH"/>
    <property type="match status" value="1"/>
</dbReference>
<dbReference type="SMART" id="SM00822">
    <property type="entry name" value="PKS_KR"/>
    <property type="match status" value="1"/>
</dbReference>
<feature type="region of interest" description="Disordered" evidence="6">
    <location>
        <begin position="767"/>
        <end position="792"/>
    </location>
</feature>
<gene>
    <name evidence="9" type="ORF">ETD86_23170</name>
</gene>
<feature type="region of interest" description="N-terminal hotdog fold" evidence="4">
    <location>
        <begin position="1324"/>
        <end position="1446"/>
    </location>
</feature>
<protein>
    <submittedName>
        <fullName evidence="9">KR domain-containing protein</fullName>
    </submittedName>
</protein>
<evidence type="ECO:0000313" key="9">
    <source>
        <dbReference type="EMBL" id="TMR17527.1"/>
    </source>
</evidence>
<dbReference type="OrthoDB" id="3676637at2"/>
<dbReference type="InterPro" id="IPR020615">
    <property type="entry name" value="Thiolase_acyl_enz_int_AS"/>
</dbReference>
<dbReference type="InterPro" id="IPR016039">
    <property type="entry name" value="Thiolase-like"/>
</dbReference>
<evidence type="ECO:0000256" key="3">
    <source>
        <dbReference type="ARBA" id="ARBA00022679"/>
    </source>
</evidence>
<dbReference type="GO" id="GO:0004312">
    <property type="term" value="F:fatty acid synthase activity"/>
    <property type="evidence" value="ECO:0007669"/>
    <property type="project" value="TreeGrafter"/>
</dbReference>
<dbReference type="Pfam" id="PF21089">
    <property type="entry name" value="PKS_DH_N"/>
    <property type="match status" value="1"/>
</dbReference>
<dbReference type="InterPro" id="IPR057326">
    <property type="entry name" value="KR_dom"/>
</dbReference>
<dbReference type="Gene3D" id="3.40.47.10">
    <property type="match status" value="2"/>
</dbReference>
<dbReference type="InterPro" id="IPR049900">
    <property type="entry name" value="PKS_mFAS_DH"/>
</dbReference>
<evidence type="ECO:0000256" key="2">
    <source>
        <dbReference type="ARBA" id="ARBA00022553"/>
    </source>
</evidence>
<feature type="active site" description="Proton donor; for dehydratase activity" evidence="4">
    <location>
        <position position="1528"/>
    </location>
</feature>
<dbReference type="CDD" id="cd00833">
    <property type="entry name" value="PKS"/>
    <property type="match status" value="1"/>
</dbReference>
<dbReference type="RefSeq" id="WP_138668255.1">
    <property type="nucleotide sequence ID" value="NZ_VCKY01000078.1"/>
</dbReference>
<dbReference type="Gene3D" id="3.10.129.110">
    <property type="entry name" value="Polyketide synthase dehydratase"/>
    <property type="match status" value="1"/>
</dbReference>
<dbReference type="EMBL" id="VCKY01000078">
    <property type="protein sequence ID" value="TMR17527.1"/>
    <property type="molecule type" value="Genomic_DNA"/>
</dbReference>
<reference evidence="9 10" key="1">
    <citation type="submission" date="2019-05" db="EMBL/GenBank/DDBJ databases">
        <title>Draft genome sequence of Nonomuraea turkmeniaca DSM 43926.</title>
        <authorList>
            <person name="Saricaoglu S."/>
            <person name="Isik K."/>
        </authorList>
    </citation>
    <scope>NUCLEOTIDE SEQUENCE [LARGE SCALE GENOMIC DNA]</scope>
    <source>
        <strain evidence="9 10">DSM 43926</strain>
    </source>
</reference>
<evidence type="ECO:0000256" key="5">
    <source>
        <dbReference type="RuleBase" id="RU003694"/>
    </source>
</evidence>
<accession>A0A5S4FZX0</accession>
<dbReference type="GO" id="GO:0006633">
    <property type="term" value="P:fatty acid biosynthetic process"/>
    <property type="evidence" value="ECO:0007669"/>
    <property type="project" value="TreeGrafter"/>
</dbReference>
<dbReference type="InterPro" id="IPR049552">
    <property type="entry name" value="PKS_DH_N"/>
</dbReference>
<evidence type="ECO:0000259" key="7">
    <source>
        <dbReference type="PROSITE" id="PS52004"/>
    </source>
</evidence>
<dbReference type="PROSITE" id="PS52004">
    <property type="entry name" value="KS3_2"/>
    <property type="match status" value="1"/>
</dbReference>
<dbReference type="InterPro" id="IPR020807">
    <property type="entry name" value="PKS_DH"/>
</dbReference>
<keyword evidence="3 5" id="KW-0808">Transferase</keyword>
<dbReference type="PANTHER" id="PTHR43775:SF37">
    <property type="entry name" value="SI:DKEY-61P9.11"/>
    <property type="match status" value="1"/>
</dbReference>